<evidence type="ECO:0000313" key="2">
    <source>
        <dbReference type="EMBL" id="KKG84506.1"/>
    </source>
</evidence>
<evidence type="ECO:0000313" key="8">
    <source>
        <dbReference type="Proteomes" id="UP000034944"/>
    </source>
</evidence>
<dbReference type="AlphaFoldDB" id="A0A0F8I6A8"/>
<dbReference type="PATRIC" id="fig|2209.71.peg.3889"/>
<name>A0A0F8I6A8_METMZ</name>
<sequence>MEDQNGKEIIIGGETVSAKDDYLKTITNLFYKINAAADGKNLADLQWTLNYYTDILISAILNREAREAMKKAKDDVYAAEIIKRQSQKEKGKTLNDEEERQARVAACTAIVGECREYFDKYFGFETKLAVMI</sequence>
<comment type="caution">
    <text evidence="2">The sequence shown here is derived from an EMBL/GenBank/DDBJ whole genome shotgun (WGS) entry which is preliminary data.</text>
</comment>
<reference evidence="5 6" key="1">
    <citation type="journal article" date="2015" name="ISME J.">
        <title>Genomic and phenotypic differentiation among Methanosarcina mazei populations from Columbia River sediment.</title>
        <authorList>
            <person name="Youngblut N.D."/>
            <person name="Wirth J.S."/>
            <person name="Henriksen J.R."/>
            <person name="Smith M."/>
            <person name="Simon H."/>
            <person name="Metcalf W.W."/>
            <person name="Whitaker R.J."/>
        </authorList>
    </citation>
    <scope>NUCLEOTIDE SEQUENCE [LARGE SCALE GENOMIC DNA]</scope>
    <source>
        <strain evidence="1 6">3.H.A.1A.2</strain>
        <strain evidence="2 5">3.H.A.2.5</strain>
        <strain evidence="4 7">3.H.T.1A.1</strain>
        <strain evidence="3 8">3.H.T.1A.2</strain>
    </source>
</reference>
<protein>
    <submittedName>
        <fullName evidence="2">Uncharacterized protein</fullName>
    </submittedName>
</protein>
<evidence type="ECO:0000313" key="3">
    <source>
        <dbReference type="EMBL" id="KKH07227.1"/>
    </source>
</evidence>
<dbReference type="EMBL" id="JJPQ01000038">
    <property type="protein sequence ID" value="KKG84506.1"/>
    <property type="molecule type" value="Genomic_DNA"/>
</dbReference>
<dbReference type="RefSeq" id="WP_048040791.1">
    <property type="nucleotide sequence ID" value="NZ_JJPN01000006.1"/>
</dbReference>
<dbReference type="EMBL" id="JJPZ01000146">
    <property type="protein sequence ID" value="KKH07227.1"/>
    <property type="molecule type" value="Genomic_DNA"/>
</dbReference>
<evidence type="ECO:0000313" key="5">
    <source>
        <dbReference type="Proteomes" id="UP000033889"/>
    </source>
</evidence>
<evidence type="ECO:0000313" key="1">
    <source>
        <dbReference type="EMBL" id="KKG75627.1"/>
    </source>
</evidence>
<dbReference type="Proteomes" id="UP000034074">
    <property type="component" value="Unassembled WGS sequence"/>
</dbReference>
<dbReference type="EMBL" id="JJPN01000006">
    <property type="protein sequence ID" value="KKG75627.1"/>
    <property type="molecule type" value="Genomic_DNA"/>
</dbReference>
<dbReference type="Proteomes" id="UP000034944">
    <property type="component" value="Unassembled WGS sequence"/>
</dbReference>
<organism evidence="2 5">
    <name type="scientific">Methanosarcina mazei</name>
    <name type="common">Methanosarcina frisia</name>
    <dbReference type="NCBI Taxonomy" id="2209"/>
    <lineage>
        <taxon>Archaea</taxon>
        <taxon>Methanobacteriati</taxon>
        <taxon>Methanobacteriota</taxon>
        <taxon>Stenosarchaea group</taxon>
        <taxon>Methanomicrobia</taxon>
        <taxon>Methanosarcinales</taxon>
        <taxon>Methanosarcinaceae</taxon>
        <taxon>Methanosarcina</taxon>
    </lineage>
</organism>
<evidence type="ECO:0000313" key="7">
    <source>
        <dbReference type="Proteomes" id="UP000034820"/>
    </source>
</evidence>
<proteinExistence type="predicted"/>
<gene>
    <name evidence="1" type="ORF">DU46_17755</name>
    <name evidence="4" type="ORF">DU51_00530</name>
    <name evidence="2" type="ORF">DU61_18245</name>
    <name evidence="3" type="ORF">DU62_16040</name>
</gene>
<dbReference type="EMBL" id="JJPY01000045">
    <property type="protein sequence ID" value="KKH09954.1"/>
    <property type="molecule type" value="Genomic_DNA"/>
</dbReference>
<dbReference type="Proteomes" id="UP000033889">
    <property type="component" value="Unassembled WGS sequence"/>
</dbReference>
<accession>A0A0F8I6A8</accession>
<evidence type="ECO:0000313" key="6">
    <source>
        <dbReference type="Proteomes" id="UP000034074"/>
    </source>
</evidence>
<evidence type="ECO:0000313" key="4">
    <source>
        <dbReference type="EMBL" id="KKH09954.1"/>
    </source>
</evidence>
<dbReference type="Proteomes" id="UP000034820">
    <property type="component" value="Unassembled WGS sequence"/>
</dbReference>